<keyword evidence="2" id="KW-1185">Reference proteome</keyword>
<dbReference type="EMBL" id="CM056744">
    <property type="protein sequence ID" value="KAJ8668095.1"/>
    <property type="molecule type" value="Genomic_DNA"/>
</dbReference>
<evidence type="ECO:0000313" key="1">
    <source>
        <dbReference type="EMBL" id="KAJ8668095.1"/>
    </source>
</evidence>
<name>A0ACC2NA89_9HYME</name>
<reference evidence="1" key="1">
    <citation type="submission" date="2023-04" db="EMBL/GenBank/DDBJ databases">
        <title>A chromosome-level genome assembly of the parasitoid wasp Eretmocerus hayati.</title>
        <authorList>
            <person name="Zhong Y."/>
            <person name="Liu S."/>
            <person name="Liu Y."/>
        </authorList>
    </citation>
    <scope>NUCLEOTIDE SEQUENCE</scope>
    <source>
        <strain evidence="1">ZJU_SS_LIU_2023</strain>
    </source>
</reference>
<sequence length="323" mass="37285">MAAAAVTALTLYLLTWNVHQQQPIKNLDSLLNLEKLNSTGQLPDLYVIGLEEIDSSGVCGFGKIIPNIFCQAHDWQYELDDTLKKFGYMKLSFKRLHGIVLGIFSMKKDCKLYQNVKTDVEATGGFNWGNKGAVSTRFNIHGTNICFVNSHLKPGDGKLQERILNYNEIIEEISFDVPGYENILSHDYVFWMGDLNVRLDANLDTEKIKQYVRDGRLNDLLEQDELIKSIRDKKIFIDFEEHPITFPPTYKYLQGSQQFVTDRRPAWTDRILYRIKNKTDSEQNFYKIESRDYTSHPEYDVSDHKPVSGIFEIVVRNQNPDAA</sequence>
<comment type="caution">
    <text evidence="1">The sequence shown here is derived from an EMBL/GenBank/DDBJ whole genome shotgun (WGS) entry which is preliminary data.</text>
</comment>
<organism evidence="1 2">
    <name type="scientific">Eretmocerus hayati</name>
    <dbReference type="NCBI Taxonomy" id="131215"/>
    <lineage>
        <taxon>Eukaryota</taxon>
        <taxon>Metazoa</taxon>
        <taxon>Ecdysozoa</taxon>
        <taxon>Arthropoda</taxon>
        <taxon>Hexapoda</taxon>
        <taxon>Insecta</taxon>
        <taxon>Pterygota</taxon>
        <taxon>Neoptera</taxon>
        <taxon>Endopterygota</taxon>
        <taxon>Hymenoptera</taxon>
        <taxon>Apocrita</taxon>
        <taxon>Proctotrupomorpha</taxon>
        <taxon>Chalcidoidea</taxon>
        <taxon>Aphelinidae</taxon>
        <taxon>Aphelininae</taxon>
        <taxon>Eretmocerus</taxon>
    </lineage>
</organism>
<proteinExistence type="predicted"/>
<protein>
    <submittedName>
        <fullName evidence="1">Uncharacterized protein</fullName>
    </submittedName>
</protein>
<gene>
    <name evidence="1" type="ORF">QAD02_009758</name>
</gene>
<dbReference type="Proteomes" id="UP001239111">
    <property type="component" value="Chromosome 4"/>
</dbReference>
<evidence type="ECO:0000313" key="2">
    <source>
        <dbReference type="Proteomes" id="UP001239111"/>
    </source>
</evidence>
<accession>A0ACC2NA89</accession>